<name>F2BA08_9NEIS</name>
<dbReference type="NCBIfam" id="NF047847">
    <property type="entry name" value="SS_mature_LptM"/>
    <property type="match status" value="1"/>
</dbReference>
<dbReference type="AlphaFoldDB" id="F2BA08"/>
<dbReference type="HOGENOM" id="CLU_198282_0_0_4"/>
<feature type="region of interest" description="Disordered" evidence="7">
    <location>
        <begin position="42"/>
        <end position="66"/>
    </location>
</feature>
<accession>F2BA08</accession>
<proteinExistence type="predicted"/>
<dbReference type="InterPro" id="IPR032831">
    <property type="entry name" value="LptM_cons"/>
</dbReference>
<keyword evidence="6" id="KW-0449">Lipoprotein</keyword>
<evidence type="ECO:0000313" key="8">
    <source>
        <dbReference type="EMBL" id="EGF11728.1"/>
    </source>
</evidence>
<evidence type="ECO:0000256" key="3">
    <source>
        <dbReference type="ARBA" id="ARBA00023136"/>
    </source>
</evidence>
<dbReference type="EMBL" id="AFAY01000010">
    <property type="protein sequence ID" value="EGF11728.1"/>
    <property type="molecule type" value="Genomic_DNA"/>
</dbReference>
<dbReference type="STRING" id="267212.GCA_001063965_00221"/>
<keyword evidence="4" id="KW-0564">Palmitate</keyword>
<sequence length="66" mass="6804">MKTPVCALAAALALAACGYKGDLYLPKEQDKAGFGAVQTGLKKPVRKNAPAAQAPQPDAPPTETRP</sequence>
<gene>
    <name evidence="8" type="ORF">HMPREF9123_0537</name>
</gene>
<dbReference type="RefSeq" id="WP_007341549.1">
    <property type="nucleotide sequence ID" value="NZ_GL878494.1"/>
</dbReference>
<evidence type="ECO:0000256" key="4">
    <source>
        <dbReference type="ARBA" id="ARBA00023139"/>
    </source>
</evidence>
<keyword evidence="9" id="KW-1185">Reference proteome</keyword>
<comment type="subcellular location">
    <subcellularLocation>
        <location evidence="1">Cell outer membrane</location>
        <topology evidence="1">Lipid-anchor</topology>
    </subcellularLocation>
</comment>
<dbReference type="Proteomes" id="UP000004105">
    <property type="component" value="Unassembled WGS sequence"/>
</dbReference>
<organism evidence="8 9">
    <name type="scientific">Neisseria bacilliformis ATCC BAA-1200</name>
    <dbReference type="NCBI Taxonomy" id="888742"/>
    <lineage>
        <taxon>Bacteria</taxon>
        <taxon>Pseudomonadati</taxon>
        <taxon>Pseudomonadota</taxon>
        <taxon>Betaproteobacteria</taxon>
        <taxon>Neisseriales</taxon>
        <taxon>Neisseriaceae</taxon>
        <taxon>Neisseria</taxon>
    </lineage>
</organism>
<evidence type="ECO:0000256" key="2">
    <source>
        <dbReference type="ARBA" id="ARBA00022729"/>
    </source>
</evidence>
<keyword evidence="2" id="KW-0732">Signal</keyword>
<evidence type="ECO:0000256" key="1">
    <source>
        <dbReference type="ARBA" id="ARBA00004459"/>
    </source>
</evidence>
<dbReference type="Pfam" id="PF13627">
    <property type="entry name" value="LptM_cons"/>
    <property type="match status" value="1"/>
</dbReference>
<evidence type="ECO:0008006" key="10">
    <source>
        <dbReference type="Google" id="ProtNLM"/>
    </source>
</evidence>
<keyword evidence="3" id="KW-0472">Membrane</keyword>
<dbReference type="GO" id="GO:0009279">
    <property type="term" value="C:cell outer membrane"/>
    <property type="evidence" value="ECO:0007669"/>
    <property type="project" value="UniProtKB-SubCell"/>
</dbReference>
<evidence type="ECO:0000256" key="6">
    <source>
        <dbReference type="ARBA" id="ARBA00023288"/>
    </source>
</evidence>
<dbReference type="PROSITE" id="PS51257">
    <property type="entry name" value="PROKAR_LIPOPROTEIN"/>
    <property type="match status" value="1"/>
</dbReference>
<protein>
    <recommendedName>
        <fullName evidence="10">Lipoprotein</fullName>
    </recommendedName>
</protein>
<reference evidence="8 9" key="1">
    <citation type="submission" date="2011-02" db="EMBL/GenBank/DDBJ databases">
        <authorList>
            <person name="Muzny D."/>
            <person name="Qin X."/>
            <person name="Deng J."/>
            <person name="Jiang H."/>
            <person name="Liu Y."/>
            <person name="Qu J."/>
            <person name="Song X.-Z."/>
            <person name="Zhang L."/>
            <person name="Thornton R."/>
            <person name="Coyle M."/>
            <person name="Francisco L."/>
            <person name="Jackson L."/>
            <person name="Javaid M."/>
            <person name="Korchina V."/>
            <person name="Kovar C."/>
            <person name="Mata R."/>
            <person name="Mathew T."/>
            <person name="Ngo R."/>
            <person name="Nguyen L."/>
            <person name="Nguyen N."/>
            <person name="Okwuonu G."/>
            <person name="Ongeri F."/>
            <person name="Pham C."/>
            <person name="Simmons D."/>
            <person name="Wilczek-Boney K."/>
            <person name="Hale W."/>
            <person name="Jakkamsetti A."/>
            <person name="Pham P."/>
            <person name="Ruth R."/>
            <person name="San Lucas F."/>
            <person name="Warren J."/>
            <person name="Zhang J."/>
            <person name="Zhao Z."/>
            <person name="Zhou C."/>
            <person name="Zhu D."/>
            <person name="Lee S."/>
            <person name="Bess C."/>
            <person name="Blankenburg K."/>
            <person name="Forbes L."/>
            <person name="Fu Q."/>
            <person name="Gubbala S."/>
            <person name="Hirani K."/>
            <person name="Jayaseelan J.C."/>
            <person name="Lara F."/>
            <person name="Munidasa M."/>
            <person name="Palculict T."/>
            <person name="Patil S."/>
            <person name="Pu L.-L."/>
            <person name="Saada N."/>
            <person name="Tang L."/>
            <person name="Weissenberger G."/>
            <person name="Zhu Y."/>
            <person name="Hemphill L."/>
            <person name="Shang Y."/>
            <person name="Youmans B."/>
            <person name="Ayvaz T."/>
            <person name="Ross M."/>
            <person name="Santibanez J."/>
            <person name="Aqrawi P."/>
            <person name="Gross S."/>
            <person name="Joshi V."/>
            <person name="Fowler G."/>
            <person name="Nazareth L."/>
            <person name="Reid J."/>
            <person name="Worley K."/>
            <person name="Petrosino J."/>
            <person name="Highlander S."/>
            <person name="Gibbs R."/>
        </authorList>
    </citation>
    <scope>NUCLEOTIDE SEQUENCE [LARGE SCALE GENOMIC DNA]</scope>
    <source>
        <strain evidence="8 9">ATCC BAA-1200</strain>
    </source>
</reference>
<evidence type="ECO:0000256" key="5">
    <source>
        <dbReference type="ARBA" id="ARBA00023237"/>
    </source>
</evidence>
<keyword evidence="5" id="KW-0998">Cell outer membrane</keyword>
<evidence type="ECO:0000256" key="7">
    <source>
        <dbReference type="SAM" id="MobiDB-lite"/>
    </source>
</evidence>
<evidence type="ECO:0000313" key="9">
    <source>
        <dbReference type="Proteomes" id="UP000004105"/>
    </source>
</evidence>
<comment type="caution">
    <text evidence="8">The sequence shown here is derived from an EMBL/GenBank/DDBJ whole genome shotgun (WGS) entry which is preliminary data.</text>
</comment>